<dbReference type="PROSITE" id="PS00518">
    <property type="entry name" value="ZF_RING_1"/>
    <property type="match status" value="1"/>
</dbReference>
<evidence type="ECO:0000256" key="3">
    <source>
        <dbReference type="ARBA" id="ARBA00022833"/>
    </source>
</evidence>
<keyword evidence="3" id="KW-0862">Zinc</keyword>
<accession>A0A4Z1SXT7</accession>
<reference evidence="7 8" key="1">
    <citation type="submission" date="2019-05" db="EMBL/GenBank/DDBJ databases">
        <title>The compact genome of Giardia muris reveals important steps in the evolution of intestinal protozoan parasites.</title>
        <authorList>
            <person name="Xu F."/>
            <person name="Jimenez-Gonzalez A."/>
            <person name="Einarsson E."/>
            <person name="Astvaldsson A."/>
            <person name="Peirasmaki D."/>
            <person name="Eckmann L."/>
            <person name="Andersson J.O."/>
            <person name="Svard S.G."/>
            <person name="Jerlstrom-Hultqvist J."/>
        </authorList>
    </citation>
    <scope>NUCLEOTIDE SEQUENCE [LARGE SCALE GENOMIC DNA]</scope>
    <source>
        <strain evidence="7 8">Roberts-Thomson</strain>
    </source>
</reference>
<evidence type="ECO:0000256" key="2">
    <source>
        <dbReference type="ARBA" id="ARBA00022771"/>
    </source>
</evidence>
<gene>
    <name evidence="7" type="ORF">GMRT_13115</name>
</gene>
<dbReference type="VEuPathDB" id="GiardiaDB:GMRT_13115"/>
<evidence type="ECO:0000256" key="4">
    <source>
        <dbReference type="PROSITE-ProRule" id="PRU00175"/>
    </source>
</evidence>
<keyword evidence="8" id="KW-1185">Reference proteome</keyword>
<dbReference type="InterPro" id="IPR001841">
    <property type="entry name" value="Znf_RING"/>
</dbReference>
<keyword evidence="2 4" id="KW-0863">Zinc-finger</keyword>
<sequence length="722" mass="81259">MPGRVGLAEQMKLMGRFLARPSSVYVLTDEAFGSLERPIQLLPGTSISAYVIGDLSLVIQEPFIYLDYESLIERMACIPLPDGLLVRGDWVEIILTEPDESDLAALSIRVRTAERTLELLQRRIIIDQGGLLIYFAGHVLVNAIELNNESGIFKLLSLFTSRTTECVPLKVIHEYTEVDAVAAADEIATFIRQKDTRDWQMALFTLLHALMMSPMPATIDALRRALINHTISEMIEYHTKQIAMTSAFLRAFPDDLLEEFLAILMVHLSVTDIGVGTRLYPFQTGVMSQFGRALSGLYYDPTISQQVKELVKTIFMCLTMGSGYALTEARSRLGNDVLFMNPCFSAPTPDDLLQIYLSCYEIAYVNEFCQPGACYAEVVMDQYHTLSLTMPYILSALPEEEATASAFLNRVSTFSSAQDWQDAIPKEVFLPKYIPNLFSFGRRCACLLRAQSHEARSHILSVMLESFYEATTAHVPLCLFILAELSYTFDQMDIEPECYQQWVSTTFQTPPIGYSPSLLYIFFGLVTTDLTNTTIDVARAVLAYSLLNTEGLTLRHASLCLFCALVRGNRYELILTDIPSKYTNSSVYACFQRAINDLETPLMFRPRVHNARRLAIYSEESVEYQHWRETKGSTISPPLDPETSDKPTVSDEVGEDDNYEACAICLLPLPGDQMILDCNHGFCPDCAARTLLMRRACPICRREPLALRLADEGWGLWEFTHG</sequence>
<dbReference type="SMART" id="SM00184">
    <property type="entry name" value="RING"/>
    <property type="match status" value="1"/>
</dbReference>
<name>A0A4Z1SXT7_GIAMU</name>
<keyword evidence="1" id="KW-0479">Metal-binding</keyword>
<protein>
    <submittedName>
        <fullName evidence="7">Ring finger domain-containing protein</fullName>
    </submittedName>
</protein>
<dbReference type="Pfam" id="PF13639">
    <property type="entry name" value="zf-RING_2"/>
    <property type="match status" value="1"/>
</dbReference>
<evidence type="ECO:0000313" key="8">
    <source>
        <dbReference type="Proteomes" id="UP000315496"/>
    </source>
</evidence>
<feature type="region of interest" description="Disordered" evidence="5">
    <location>
        <begin position="631"/>
        <end position="653"/>
    </location>
</feature>
<dbReference type="OrthoDB" id="1305789at2759"/>
<dbReference type="AlphaFoldDB" id="A0A4Z1SXT7"/>
<dbReference type="InterPro" id="IPR017907">
    <property type="entry name" value="Znf_RING_CS"/>
</dbReference>
<evidence type="ECO:0000256" key="5">
    <source>
        <dbReference type="SAM" id="MobiDB-lite"/>
    </source>
</evidence>
<evidence type="ECO:0000256" key="1">
    <source>
        <dbReference type="ARBA" id="ARBA00022723"/>
    </source>
</evidence>
<evidence type="ECO:0000259" key="6">
    <source>
        <dbReference type="PROSITE" id="PS50089"/>
    </source>
</evidence>
<proteinExistence type="predicted"/>
<dbReference type="EMBL" id="VDLU01000001">
    <property type="protein sequence ID" value="TNJ30524.1"/>
    <property type="molecule type" value="Genomic_DNA"/>
</dbReference>
<comment type="caution">
    <text evidence="7">The sequence shown here is derived from an EMBL/GenBank/DDBJ whole genome shotgun (WGS) entry which is preliminary data.</text>
</comment>
<evidence type="ECO:0000313" key="7">
    <source>
        <dbReference type="EMBL" id="TNJ30524.1"/>
    </source>
</evidence>
<dbReference type="GO" id="GO:0008270">
    <property type="term" value="F:zinc ion binding"/>
    <property type="evidence" value="ECO:0007669"/>
    <property type="project" value="UniProtKB-KW"/>
</dbReference>
<dbReference type="PROSITE" id="PS50089">
    <property type="entry name" value="ZF_RING_2"/>
    <property type="match status" value="1"/>
</dbReference>
<dbReference type="Gene3D" id="3.30.40.10">
    <property type="entry name" value="Zinc/RING finger domain, C3HC4 (zinc finger)"/>
    <property type="match status" value="1"/>
</dbReference>
<dbReference type="SUPFAM" id="SSF57850">
    <property type="entry name" value="RING/U-box"/>
    <property type="match status" value="1"/>
</dbReference>
<feature type="domain" description="RING-type" evidence="6">
    <location>
        <begin position="662"/>
        <end position="701"/>
    </location>
</feature>
<dbReference type="InterPro" id="IPR013083">
    <property type="entry name" value="Znf_RING/FYVE/PHD"/>
</dbReference>
<organism evidence="7 8">
    <name type="scientific">Giardia muris</name>
    <dbReference type="NCBI Taxonomy" id="5742"/>
    <lineage>
        <taxon>Eukaryota</taxon>
        <taxon>Metamonada</taxon>
        <taxon>Diplomonadida</taxon>
        <taxon>Hexamitidae</taxon>
        <taxon>Giardiinae</taxon>
        <taxon>Giardia</taxon>
    </lineage>
</organism>
<dbReference type="Proteomes" id="UP000315496">
    <property type="component" value="Chromosome 1"/>
</dbReference>